<dbReference type="InterPro" id="IPR024862">
    <property type="entry name" value="TRPV"/>
</dbReference>
<keyword evidence="9" id="KW-0040">ANK repeat</keyword>
<evidence type="ECO:0000256" key="2">
    <source>
        <dbReference type="ARBA" id="ARBA00022448"/>
    </source>
</evidence>
<feature type="transmembrane region" description="Helical" evidence="10">
    <location>
        <begin position="443"/>
        <end position="463"/>
    </location>
</feature>
<comment type="subcellular location">
    <subcellularLocation>
        <location evidence="1">Cell membrane</location>
        <topology evidence="1">Multi-pass membrane protein</topology>
    </subcellularLocation>
</comment>
<sequence>MPNLCRQFIAFITCGGDICDIVQCLCMCCVCCHDKKEEDAVAISPLFVATNNNAIPAYTLTNAPPPGYGSIADQPSVISVLPETSPQHDAKNNENTSYGIAVGAEIDATNTEGRTALMMAALAGHVDIVKKLLEKQAEIDIQDLKKKTCLDLLSEFDHQGLTAEKQSRANTVEFRDKLVQSLVGMTRDEALLKGGFRKAINCSPELARTFLDDCVVINRHDIKFSALEQIYGQIVETSVLHSIIELKTDDPDFIMEARKKCLEHVVMRRVMQIKWEIFGQRKYIEQLMMNMLLFVTSTVSSITFDGDELKVSSGAVILGISAVVFTVLSFIFVQFLRPQSLWRIARYLHDGSFTLDPHLEIPDLAVKKGRAKVLLVQIVLFLTAALVVPLLYLMDGLNLVKYFPKFNNGVLWLTVSFFLVTEINEARAGVLKYFKSDINKAQMTIYLVIFFVFVPLKLNLVTLGQSHDTLLAIEIGIGSFISIMLWVLTVQFLEVVPSASYLLPMMSNLLNDVWNFFILFGVFQMGLTITFYQLFKKTGDDSFSTITQSFITTYFVTFGELPLDSLNSFKGKDGNANKNEFLSACAVVLMMFLAAVVVILLLNVLLAMMNKTVDSGFDKAKTEALASYAKCILRLEESMNNKEHENIAMINFKDANGKPVLNPIFDENVPKSSIEIPDEQEAGIDAYQKKKKVWLDLMTKLQTIVGEEFTTFDN</sequence>
<dbReference type="PANTHER" id="PTHR10582">
    <property type="entry name" value="TRANSIENT RECEPTOR POTENTIAL ION CHANNEL PROTEIN"/>
    <property type="match status" value="1"/>
</dbReference>
<dbReference type="InterPro" id="IPR036770">
    <property type="entry name" value="Ankyrin_rpt-contain_sf"/>
</dbReference>
<evidence type="ECO:0000256" key="4">
    <source>
        <dbReference type="ARBA" id="ARBA00022568"/>
    </source>
</evidence>
<feature type="transmembrane region" description="Helical" evidence="10">
    <location>
        <begin position="316"/>
        <end position="336"/>
    </location>
</feature>
<keyword evidence="2" id="KW-0813">Transport</keyword>
<gene>
    <name evidence="11" type="ORF">Ae201684_005990</name>
</gene>
<keyword evidence="4" id="KW-0109">Calcium transport</keyword>
<feature type="transmembrane region" description="Helical" evidence="10">
    <location>
        <begin position="581"/>
        <end position="606"/>
    </location>
</feature>
<dbReference type="PROSITE" id="PS50297">
    <property type="entry name" value="ANK_REP_REGION"/>
    <property type="match status" value="1"/>
</dbReference>
<evidence type="ECO:0000256" key="3">
    <source>
        <dbReference type="ARBA" id="ARBA00022475"/>
    </source>
</evidence>
<keyword evidence="10" id="KW-1133">Transmembrane helix</keyword>
<dbReference type="InterPro" id="IPR002110">
    <property type="entry name" value="Ankyrin_rpt"/>
</dbReference>
<feature type="transmembrane region" description="Helical" evidence="10">
    <location>
        <begin position="513"/>
        <end position="535"/>
    </location>
</feature>
<evidence type="ECO:0000256" key="9">
    <source>
        <dbReference type="PROSITE-ProRule" id="PRU00023"/>
    </source>
</evidence>
<feature type="transmembrane region" description="Helical" evidence="10">
    <location>
        <begin position="287"/>
        <end position="304"/>
    </location>
</feature>
<dbReference type="GO" id="GO:0005216">
    <property type="term" value="F:monoatomic ion channel activity"/>
    <property type="evidence" value="ECO:0007669"/>
    <property type="project" value="InterPro"/>
</dbReference>
<dbReference type="Proteomes" id="UP000481153">
    <property type="component" value="Unassembled WGS sequence"/>
</dbReference>
<dbReference type="PANTHER" id="PTHR10582:SF2">
    <property type="entry name" value="INACTIVE"/>
    <property type="match status" value="1"/>
</dbReference>
<keyword evidence="12" id="KW-1185">Reference proteome</keyword>
<dbReference type="VEuPathDB" id="FungiDB:AeMF1_020496"/>
<name>A0A6G0XCV6_9STRA</name>
<evidence type="ECO:0000256" key="8">
    <source>
        <dbReference type="ARBA" id="ARBA00023303"/>
    </source>
</evidence>
<evidence type="ECO:0000256" key="5">
    <source>
        <dbReference type="ARBA" id="ARBA00022737"/>
    </source>
</evidence>
<dbReference type="GO" id="GO:0005886">
    <property type="term" value="C:plasma membrane"/>
    <property type="evidence" value="ECO:0007669"/>
    <property type="project" value="UniProtKB-SubCell"/>
</dbReference>
<reference evidence="11 12" key="1">
    <citation type="submission" date="2019-07" db="EMBL/GenBank/DDBJ databases">
        <title>Genomics analysis of Aphanomyces spp. identifies a new class of oomycete effector associated with host adaptation.</title>
        <authorList>
            <person name="Gaulin E."/>
        </authorList>
    </citation>
    <scope>NUCLEOTIDE SEQUENCE [LARGE SCALE GENOMIC DNA]</scope>
    <source>
        <strain evidence="11 12">ATCC 201684</strain>
    </source>
</reference>
<dbReference type="Gene3D" id="1.25.40.20">
    <property type="entry name" value="Ankyrin repeat-containing domain"/>
    <property type="match status" value="1"/>
</dbReference>
<evidence type="ECO:0000256" key="1">
    <source>
        <dbReference type="ARBA" id="ARBA00004651"/>
    </source>
</evidence>
<evidence type="ECO:0000313" key="11">
    <source>
        <dbReference type="EMBL" id="KAF0737995.1"/>
    </source>
</evidence>
<dbReference type="SMART" id="SM00248">
    <property type="entry name" value="ANK"/>
    <property type="match status" value="1"/>
</dbReference>
<keyword evidence="8" id="KW-0407">Ion channel</keyword>
<feature type="transmembrane region" description="Helical" evidence="10">
    <location>
        <begin position="470"/>
        <end position="493"/>
    </location>
</feature>
<dbReference type="PROSITE" id="PS50088">
    <property type="entry name" value="ANK_REPEAT"/>
    <property type="match status" value="1"/>
</dbReference>
<keyword evidence="10" id="KW-0472">Membrane</keyword>
<organism evidence="11 12">
    <name type="scientific">Aphanomyces euteiches</name>
    <dbReference type="NCBI Taxonomy" id="100861"/>
    <lineage>
        <taxon>Eukaryota</taxon>
        <taxon>Sar</taxon>
        <taxon>Stramenopiles</taxon>
        <taxon>Oomycota</taxon>
        <taxon>Saprolegniomycetes</taxon>
        <taxon>Saprolegniales</taxon>
        <taxon>Verrucalvaceae</taxon>
        <taxon>Aphanomyces</taxon>
    </lineage>
</organism>
<dbReference type="AlphaFoldDB" id="A0A6G0XCV6"/>
<dbReference type="EMBL" id="VJMJ01000079">
    <property type="protein sequence ID" value="KAF0737995.1"/>
    <property type="molecule type" value="Genomic_DNA"/>
</dbReference>
<keyword evidence="3" id="KW-1003">Cell membrane</keyword>
<dbReference type="Pfam" id="PF12796">
    <property type="entry name" value="Ank_2"/>
    <property type="match status" value="1"/>
</dbReference>
<keyword evidence="6" id="KW-0106">Calcium</keyword>
<keyword evidence="10" id="KW-0812">Transmembrane</keyword>
<evidence type="ECO:0000256" key="7">
    <source>
        <dbReference type="ARBA" id="ARBA00023065"/>
    </source>
</evidence>
<evidence type="ECO:0000256" key="10">
    <source>
        <dbReference type="SAM" id="Phobius"/>
    </source>
</evidence>
<evidence type="ECO:0000313" key="12">
    <source>
        <dbReference type="Proteomes" id="UP000481153"/>
    </source>
</evidence>
<keyword evidence="7" id="KW-0406">Ion transport</keyword>
<proteinExistence type="predicted"/>
<comment type="caution">
    <text evidence="11">The sequence shown here is derived from an EMBL/GenBank/DDBJ whole genome shotgun (WGS) entry which is preliminary data.</text>
</comment>
<dbReference type="GO" id="GO:0098703">
    <property type="term" value="P:calcium ion import across plasma membrane"/>
    <property type="evidence" value="ECO:0007669"/>
    <property type="project" value="TreeGrafter"/>
</dbReference>
<accession>A0A6G0XCV6</accession>
<evidence type="ECO:0000256" key="6">
    <source>
        <dbReference type="ARBA" id="ARBA00022837"/>
    </source>
</evidence>
<feature type="transmembrane region" description="Helical" evidence="10">
    <location>
        <begin position="373"/>
        <end position="394"/>
    </location>
</feature>
<keyword evidence="5" id="KW-0677">Repeat</keyword>
<protein>
    <submittedName>
        <fullName evidence="11">Uncharacterized protein</fullName>
    </submittedName>
</protein>
<dbReference type="SUPFAM" id="SSF48403">
    <property type="entry name" value="Ankyrin repeat"/>
    <property type="match status" value="1"/>
</dbReference>
<feature type="repeat" description="ANK" evidence="9">
    <location>
        <begin position="112"/>
        <end position="144"/>
    </location>
</feature>